<dbReference type="Gene3D" id="1.10.357.10">
    <property type="entry name" value="Tetracycline Repressor, domain 2"/>
    <property type="match status" value="1"/>
</dbReference>
<name>A0ABQ2HXW3_9PSEU</name>
<keyword evidence="1" id="KW-0805">Transcription regulation</keyword>
<evidence type="ECO:0000313" key="8">
    <source>
        <dbReference type="Proteomes" id="UP000597656"/>
    </source>
</evidence>
<evidence type="ECO:0000256" key="4">
    <source>
        <dbReference type="PROSITE-ProRule" id="PRU00335"/>
    </source>
</evidence>
<sequence>MIEQTPPQPPARRPRRRSQRQIEESATIKAEIVTAASEVFAENGYALTTLDAVAKRVGLGRTGLLHHFPSKEALFLAVLDREREWAQERAGGETGTTGLDTIRELGVFLGRDAAARTPLQLVHVLEGEAIAGNEAAARYVAERLVKVRDEIRRRLEHETPAEDLETVVTLVAATINGLQKIWLLEPDAPTIPAFELLMDLLDNQLTTD</sequence>
<feature type="region of interest" description="Disordered" evidence="5">
    <location>
        <begin position="1"/>
        <end position="24"/>
    </location>
</feature>
<dbReference type="SUPFAM" id="SSF48498">
    <property type="entry name" value="Tetracyclin repressor-like, C-terminal domain"/>
    <property type="match status" value="1"/>
</dbReference>
<evidence type="ECO:0000256" key="2">
    <source>
        <dbReference type="ARBA" id="ARBA00023125"/>
    </source>
</evidence>
<dbReference type="EMBL" id="BMNC01000004">
    <property type="protein sequence ID" value="GGM94870.1"/>
    <property type="molecule type" value="Genomic_DNA"/>
</dbReference>
<evidence type="ECO:0000256" key="3">
    <source>
        <dbReference type="ARBA" id="ARBA00023163"/>
    </source>
</evidence>
<accession>A0ABQ2HXW3</accession>
<feature type="compositionally biased region" description="Pro residues" evidence="5">
    <location>
        <begin position="1"/>
        <end position="11"/>
    </location>
</feature>
<organism evidence="7 8">
    <name type="scientific">Lentzea pudingi</name>
    <dbReference type="NCBI Taxonomy" id="1789439"/>
    <lineage>
        <taxon>Bacteria</taxon>
        <taxon>Bacillati</taxon>
        <taxon>Actinomycetota</taxon>
        <taxon>Actinomycetes</taxon>
        <taxon>Pseudonocardiales</taxon>
        <taxon>Pseudonocardiaceae</taxon>
        <taxon>Lentzea</taxon>
    </lineage>
</organism>
<keyword evidence="3" id="KW-0804">Transcription</keyword>
<reference evidence="8" key="1">
    <citation type="journal article" date="2019" name="Int. J. Syst. Evol. Microbiol.">
        <title>The Global Catalogue of Microorganisms (GCM) 10K type strain sequencing project: providing services to taxonomists for standard genome sequencing and annotation.</title>
        <authorList>
            <consortium name="The Broad Institute Genomics Platform"/>
            <consortium name="The Broad Institute Genome Sequencing Center for Infectious Disease"/>
            <person name="Wu L."/>
            <person name="Ma J."/>
        </authorList>
    </citation>
    <scope>NUCLEOTIDE SEQUENCE [LARGE SCALE GENOMIC DNA]</scope>
    <source>
        <strain evidence="8">CGMCC 4.7319</strain>
    </source>
</reference>
<dbReference type="RefSeq" id="WP_189155819.1">
    <property type="nucleotide sequence ID" value="NZ_BMNC01000004.1"/>
</dbReference>
<keyword evidence="8" id="KW-1185">Reference proteome</keyword>
<feature type="DNA-binding region" description="H-T-H motif" evidence="4">
    <location>
        <begin position="49"/>
        <end position="68"/>
    </location>
</feature>
<feature type="domain" description="HTH tetR-type" evidence="6">
    <location>
        <begin position="26"/>
        <end position="86"/>
    </location>
</feature>
<evidence type="ECO:0000313" key="7">
    <source>
        <dbReference type="EMBL" id="GGM94870.1"/>
    </source>
</evidence>
<dbReference type="Pfam" id="PF00440">
    <property type="entry name" value="TetR_N"/>
    <property type="match status" value="1"/>
</dbReference>
<dbReference type="Proteomes" id="UP000597656">
    <property type="component" value="Unassembled WGS sequence"/>
</dbReference>
<evidence type="ECO:0000256" key="1">
    <source>
        <dbReference type="ARBA" id="ARBA00023015"/>
    </source>
</evidence>
<keyword evidence="2 4" id="KW-0238">DNA-binding</keyword>
<dbReference type="InterPro" id="IPR036271">
    <property type="entry name" value="Tet_transcr_reg_TetR-rel_C_sf"/>
</dbReference>
<dbReference type="InterPro" id="IPR009057">
    <property type="entry name" value="Homeodomain-like_sf"/>
</dbReference>
<gene>
    <name evidence="7" type="ORF">GCM10011609_35440</name>
</gene>
<dbReference type="PRINTS" id="PR00455">
    <property type="entry name" value="HTHTETR"/>
</dbReference>
<dbReference type="SUPFAM" id="SSF46689">
    <property type="entry name" value="Homeodomain-like"/>
    <property type="match status" value="1"/>
</dbReference>
<protein>
    <submittedName>
        <fullName evidence="7">TetR family transcriptional regulator</fullName>
    </submittedName>
</protein>
<evidence type="ECO:0000259" key="6">
    <source>
        <dbReference type="PROSITE" id="PS50977"/>
    </source>
</evidence>
<dbReference type="PANTHER" id="PTHR30055:SF234">
    <property type="entry name" value="HTH-TYPE TRANSCRIPTIONAL REGULATOR BETI"/>
    <property type="match status" value="1"/>
</dbReference>
<proteinExistence type="predicted"/>
<comment type="caution">
    <text evidence="7">The sequence shown here is derived from an EMBL/GenBank/DDBJ whole genome shotgun (WGS) entry which is preliminary data.</text>
</comment>
<dbReference type="InterPro" id="IPR050109">
    <property type="entry name" value="HTH-type_TetR-like_transc_reg"/>
</dbReference>
<evidence type="ECO:0000256" key="5">
    <source>
        <dbReference type="SAM" id="MobiDB-lite"/>
    </source>
</evidence>
<dbReference type="PANTHER" id="PTHR30055">
    <property type="entry name" value="HTH-TYPE TRANSCRIPTIONAL REGULATOR RUTR"/>
    <property type="match status" value="1"/>
</dbReference>
<dbReference type="PROSITE" id="PS50977">
    <property type="entry name" value="HTH_TETR_2"/>
    <property type="match status" value="1"/>
</dbReference>
<dbReference type="InterPro" id="IPR001647">
    <property type="entry name" value="HTH_TetR"/>
</dbReference>